<proteinExistence type="predicted"/>
<gene>
    <name evidence="1" type="ORF">CBW24_11095</name>
</gene>
<sequence>MSSKCRIAAIAAVFPSEVFFARVTMRGRRVAQIAALTTLTTLAAPAAHADGEFLQYDRGPSDHTLVASIGRGPISGGLTFSDYDGGAETTLSLTHAVPLDYGITGRVGATLHFDDGEADPGLKIAAEQYLAQDWGGLFWLAEIDSYRAGYFALMQAFPQGMPINLELTASGHNDGYHETSVATGFQINDGPVRLRTGVRLQAQEAFVGVSLNTF</sequence>
<organism evidence="1 2">
    <name type="scientific">Pacificitalea manganoxidans</name>
    <dbReference type="NCBI Taxonomy" id="1411902"/>
    <lineage>
        <taxon>Bacteria</taxon>
        <taxon>Pseudomonadati</taxon>
        <taxon>Pseudomonadota</taxon>
        <taxon>Alphaproteobacteria</taxon>
        <taxon>Rhodobacterales</taxon>
        <taxon>Paracoccaceae</taxon>
        <taxon>Pacificitalea</taxon>
    </lineage>
</organism>
<dbReference type="OrthoDB" id="7741116at2"/>
<evidence type="ECO:0000313" key="2">
    <source>
        <dbReference type="Proteomes" id="UP000219050"/>
    </source>
</evidence>
<dbReference type="KEGG" id="cmag:CBW24_11095"/>
<protein>
    <recommendedName>
        <fullName evidence="3">Porin</fullName>
    </recommendedName>
</protein>
<evidence type="ECO:0000313" key="1">
    <source>
        <dbReference type="EMBL" id="ATI42497.1"/>
    </source>
</evidence>
<name>A0A291M0W0_9RHOB</name>
<dbReference type="EMBL" id="CP021404">
    <property type="protein sequence ID" value="ATI42497.1"/>
    <property type="molecule type" value="Genomic_DNA"/>
</dbReference>
<keyword evidence="2" id="KW-1185">Reference proteome</keyword>
<accession>A0A291M0W0</accession>
<reference evidence="1 2" key="1">
    <citation type="submission" date="2017-05" db="EMBL/GenBank/DDBJ databases">
        <title>Comparative genomic and metabolic analysis of manganese-oxidizing mechanisms in Celeribater manganoxidans DY25T: its adaption to the environment of polymetallic nodule.</title>
        <authorList>
            <person name="Wang X."/>
        </authorList>
    </citation>
    <scope>NUCLEOTIDE SEQUENCE [LARGE SCALE GENOMIC DNA]</scope>
    <source>
        <strain evidence="1 2">DY25</strain>
    </source>
</reference>
<dbReference type="Proteomes" id="UP000219050">
    <property type="component" value="Chromosome"/>
</dbReference>
<dbReference type="RefSeq" id="WP_097373620.1">
    <property type="nucleotide sequence ID" value="NZ_CP021404.1"/>
</dbReference>
<dbReference type="AlphaFoldDB" id="A0A291M0W0"/>
<evidence type="ECO:0008006" key="3">
    <source>
        <dbReference type="Google" id="ProtNLM"/>
    </source>
</evidence>